<dbReference type="PANTHER" id="PTHR12596">
    <property type="entry name" value="EXPORTIN 4,7-RELATED"/>
    <property type="match status" value="1"/>
</dbReference>
<comment type="subcellular location">
    <subcellularLocation>
        <location evidence="2">Cytoplasm</location>
    </subcellularLocation>
    <subcellularLocation>
        <location evidence="1">Nucleus</location>
    </subcellularLocation>
</comment>
<dbReference type="SUPFAM" id="SSF48371">
    <property type="entry name" value="ARM repeat"/>
    <property type="match status" value="1"/>
</dbReference>
<dbReference type="GO" id="GO:0006611">
    <property type="term" value="P:protein export from nucleus"/>
    <property type="evidence" value="ECO:0007669"/>
    <property type="project" value="TreeGrafter"/>
</dbReference>
<accession>A0A1D1V8W1</accession>
<dbReference type="InterPro" id="IPR016024">
    <property type="entry name" value="ARM-type_fold"/>
</dbReference>
<comment type="similarity">
    <text evidence="3">Belongs to the exportin family.</text>
</comment>
<evidence type="ECO:0000256" key="1">
    <source>
        <dbReference type="ARBA" id="ARBA00004123"/>
    </source>
</evidence>
<dbReference type="InterPro" id="IPR044189">
    <property type="entry name" value="XPO4/7-like"/>
</dbReference>
<dbReference type="InterPro" id="IPR011989">
    <property type="entry name" value="ARM-like"/>
</dbReference>
<evidence type="ECO:0000256" key="8">
    <source>
        <dbReference type="ARBA" id="ARBA00040444"/>
    </source>
</evidence>
<evidence type="ECO:0000256" key="4">
    <source>
        <dbReference type="ARBA" id="ARBA00022448"/>
    </source>
</evidence>
<keyword evidence="6" id="KW-0653">Protein transport</keyword>
<comment type="caution">
    <text evidence="9">The sequence shown here is derived from an EMBL/GenBank/DDBJ whole genome shotgun (WGS) entry which is preliminary data.</text>
</comment>
<dbReference type="GO" id="GO:0005049">
    <property type="term" value="F:nuclear export signal receptor activity"/>
    <property type="evidence" value="ECO:0007669"/>
    <property type="project" value="InterPro"/>
</dbReference>
<evidence type="ECO:0000313" key="10">
    <source>
        <dbReference type="Proteomes" id="UP000186922"/>
    </source>
</evidence>
<keyword evidence="4" id="KW-0813">Transport</keyword>
<dbReference type="AlphaFoldDB" id="A0A1D1V8W1"/>
<evidence type="ECO:0000256" key="3">
    <source>
        <dbReference type="ARBA" id="ARBA00009466"/>
    </source>
</evidence>
<sequence>MSDKKGHQFEENIVQQHLTDAANRLCSPDVAGTPYFKEAETVFTEFRLLPEAQTIAVRILQSSEHPYVQFQCLCAIQDRVVKSWSSARNDAPYMVQAILQFCFERTERLLSNYFVYQKGYNTVVIICKKAMTSSPVDVTSELVDTLLPFLHLTDLRRLHALNLLTHLLTEFSLDAFTDLGMPMSTHMQTHISFQERYLLRVWKELMGMAPALLQPTGSEVEYRLLLKAFLSSLTKILSWNFTGHTQAELDTCSSLSADSEGILPFDPPKSWRMELVHMDNINAFFRMYDHVKHDQELSLLAMECLSRLGSLAGSDCLDGDDDAGHFPGDDIRVAFSGMFLSCLIRMDLSSLPPEICNGLSLLFYHLTYGDALSVCIKLDMEIIAGFYIVLCTCTKKIGKSSLSEENSFSDERPFSSAFERLLSCWAQVVEYNSSNNEYAMEGIGSIVQGILEQFMKMHLSPPLGNRQLNARELNEDIKEIVESDRLAYSGQLECIGQIARFCPRGTITFLSDLSDHLLGQLRSSFEILPRDGFARDQWHTKLNDLLEDLNWTIAATGSFLFGNEQSGDSIPIGLLGNVGETCDLQLLNALYGDLHQFDMKTVHPVPRDSLLGLVFRMLRLSQLLLSWTLSGHKDFLSPEIVISMLWFESSWVQKYFVRVDMFTNSSDESSYAFRLLLGSGGSQVRTVVRLLTRTAVCYLKSWTGEEELCKEAVKLIGALARHSELNILAEPEAQALVQDFVNLEVYIRSLPGTVKKDLAAAVATAVRMMPGNTDREDIWNRIVGSLKEKMNVLLLNKAQIRMDEVADICDIALGLASCMAGTIKDQQLSHQIYLLTEPCLQLAKHGSADAEMLSSALEMFDVNVSVSDHLSVEERLKLLGSLRILAELWVTTLCGSHRLHDGEERLSASFSSLVCTLTSTMGKQPSQECLEETRTTIRCLLKAFLQSALQDRISLSMPEISENFFSMMRNVCQFAHEVISDLDDEYCQIVCTEIERSFTAGVSASCSTCAAFLCQLGFCIARMPVYEQSSSTSQKIIEIARVSIRMLLFILFQPNFPTSAVFSTAEALFGLLCCHKNEYNAFVEGFVRSVPINEQRDAVVEQIQALVPTTLTLVPNNACASVFQKHFVSRYYSLRNELAIK</sequence>
<dbReference type="Gene3D" id="1.25.10.10">
    <property type="entry name" value="Leucine-rich Repeat Variant"/>
    <property type="match status" value="2"/>
</dbReference>
<proteinExistence type="inferred from homology"/>
<evidence type="ECO:0000313" key="9">
    <source>
        <dbReference type="EMBL" id="GAU98084.1"/>
    </source>
</evidence>
<reference evidence="9 10" key="1">
    <citation type="journal article" date="2016" name="Nat. Commun.">
        <title>Extremotolerant tardigrade genome and improved radiotolerance of human cultured cells by tardigrade-unique protein.</title>
        <authorList>
            <person name="Hashimoto T."/>
            <person name="Horikawa D.D."/>
            <person name="Saito Y."/>
            <person name="Kuwahara H."/>
            <person name="Kozuka-Hata H."/>
            <person name="Shin-I T."/>
            <person name="Minakuchi Y."/>
            <person name="Ohishi K."/>
            <person name="Motoyama A."/>
            <person name="Aizu T."/>
            <person name="Enomoto A."/>
            <person name="Kondo K."/>
            <person name="Tanaka S."/>
            <person name="Hara Y."/>
            <person name="Koshikawa S."/>
            <person name="Sagara H."/>
            <person name="Miura T."/>
            <person name="Yokobori S."/>
            <person name="Miyagawa K."/>
            <person name="Suzuki Y."/>
            <person name="Kubo T."/>
            <person name="Oyama M."/>
            <person name="Kohara Y."/>
            <person name="Fujiyama A."/>
            <person name="Arakawa K."/>
            <person name="Katayama T."/>
            <person name="Toyoda A."/>
            <person name="Kunieda T."/>
        </authorList>
    </citation>
    <scope>NUCLEOTIDE SEQUENCE [LARGE SCALE GENOMIC DNA]</scope>
    <source>
        <strain evidence="9 10">YOKOZUNA-1</strain>
    </source>
</reference>
<keyword evidence="5" id="KW-0963">Cytoplasm</keyword>
<gene>
    <name evidence="9" type="primary">RvY_09277</name>
    <name evidence="9" type="synonym">RvY_09277.1</name>
    <name evidence="9" type="ORF">RvY_09277-1</name>
</gene>
<dbReference type="GO" id="GO:0005737">
    <property type="term" value="C:cytoplasm"/>
    <property type="evidence" value="ECO:0007669"/>
    <property type="project" value="UniProtKB-SubCell"/>
</dbReference>
<evidence type="ECO:0000256" key="7">
    <source>
        <dbReference type="ARBA" id="ARBA00023242"/>
    </source>
</evidence>
<keyword evidence="7" id="KW-0539">Nucleus</keyword>
<evidence type="ECO:0000256" key="5">
    <source>
        <dbReference type="ARBA" id="ARBA00022490"/>
    </source>
</evidence>
<dbReference type="OrthoDB" id="5548448at2759"/>
<name>A0A1D1V8W1_RAMVA</name>
<dbReference type="PANTHER" id="PTHR12596:SF1">
    <property type="entry name" value="EXPORTIN-4"/>
    <property type="match status" value="1"/>
</dbReference>
<dbReference type="Proteomes" id="UP000186922">
    <property type="component" value="Unassembled WGS sequence"/>
</dbReference>
<protein>
    <recommendedName>
        <fullName evidence="8">Exportin-4</fullName>
    </recommendedName>
</protein>
<keyword evidence="10" id="KW-1185">Reference proteome</keyword>
<organism evidence="9 10">
    <name type="scientific">Ramazzottius varieornatus</name>
    <name type="common">Water bear</name>
    <name type="synonym">Tardigrade</name>
    <dbReference type="NCBI Taxonomy" id="947166"/>
    <lineage>
        <taxon>Eukaryota</taxon>
        <taxon>Metazoa</taxon>
        <taxon>Ecdysozoa</taxon>
        <taxon>Tardigrada</taxon>
        <taxon>Eutardigrada</taxon>
        <taxon>Parachela</taxon>
        <taxon>Hypsibioidea</taxon>
        <taxon>Ramazzottiidae</taxon>
        <taxon>Ramazzottius</taxon>
    </lineage>
</organism>
<dbReference type="GO" id="GO:0005643">
    <property type="term" value="C:nuclear pore"/>
    <property type="evidence" value="ECO:0007669"/>
    <property type="project" value="TreeGrafter"/>
</dbReference>
<dbReference type="STRING" id="947166.A0A1D1V8W1"/>
<evidence type="ECO:0000256" key="6">
    <source>
        <dbReference type="ARBA" id="ARBA00022927"/>
    </source>
</evidence>
<evidence type="ECO:0000256" key="2">
    <source>
        <dbReference type="ARBA" id="ARBA00004496"/>
    </source>
</evidence>
<dbReference type="EMBL" id="BDGG01000004">
    <property type="protein sequence ID" value="GAU98084.1"/>
    <property type="molecule type" value="Genomic_DNA"/>
</dbReference>